<dbReference type="EMBL" id="VSSQ01004471">
    <property type="protein sequence ID" value="MPM25329.1"/>
    <property type="molecule type" value="Genomic_DNA"/>
</dbReference>
<dbReference type="GO" id="GO:0016020">
    <property type="term" value="C:membrane"/>
    <property type="evidence" value="ECO:0007669"/>
    <property type="project" value="InterPro"/>
</dbReference>
<feature type="transmembrane region" description="Helical" evidence="1">
    <location>
        <begin position="336"/>
        <end position="357"/>
    </location>
</feature>
<reference evidence="3" key="1">
    <citation type="submission" date="2019-08" db="EMBL/GenBank/DDBJ databases">
        <authorList>
            <person name="Kucharzyk K."/>
            <person name="Murdoch R.W."/>
            <person name="Higgins S."/>
            <person name="Loffler F."/>
        </authorList>
    </citation>
    <scope>NUCLEOTIDE SEQUENCE</scope>
</reference>
<organism evidence="3">
    <name type="scientific">bioreactor metagenome</name>
    <dbReference type="NCBI Taxonomy" id="1076179"/>
    <lineage>
        <taxon>unclassified sequences</taxon>
        <taxon>metagenomes</taxon>
        <taxon>ecological metagenomes</taxon>
    </lineage>
</organism>
<feature type="transmembrane region" description="Helical" evidence="1">
    <location>
        <begin position="16"/>
        <end position="35"/>
    </location>
</feature>
<feature type="transmembrane region" description="Helical" evidence="1">
    <location>
        <begin position="242"/>
        <end position="258"/>
    </location>
</feature>
<dbReference type="Gene3D" id="2.60.120.260">
    <property type="entry name" value="Galactose-binding domain-like"/>
    <property type="match status" value="1"/>
</dbReference>
<dbReference type="AlphaFoldDB" id="A0A644YAI6"/>
<keyword evidence="1" id="KW-0812">Transmembrane</keyword>
<feature type="domain" description="Histidine kinase/HSP90-like ATPase" evidence="2">
    <location>
        <begin position="532"/>
        <end position="638"/>
    </location>
</feature>
<dbReference type="InterPro" id="IPR010559">
    <property type="entry name" value="Sig_transdc_His_kin_internal"/>
</dbReference>
<dbReference type="Pfam" id="PF06580">
    <property type="entry name" value="His_kinase"/>
    <property type="match status" value="1"/>
</dbReference>
<feature type="transmembrane region" description="Helical" evidence="1">
    <location>
        <begin position="306"/>
        <end position="324"/>
    </location>
</feature>
<dbReference type="InterPro" id="IPR003594">
    <property type="entry name" value="HATPase_dom"/>
</dbReference>
<feature type="transmembrane region" description="Helical" evidence="1">
    <location>
        <begin position="209"/>
        <end position="235"/>
    </location>
</feature>
<keyword evidence="1" id="KW-1133">Transmembrane helix</keyword>
<feature type="transmembrane region" description="Helical" evidence="1">
    <location>
        <begin position="364"/>
        <end position="384"/>
    </location>
</feature>
<comment type="caution">
    <text evidence="3">The sequence shown here is derived from an EMBL/GenBank/DDBJ whole genome shotgun (WGS) entry which is preliminary data.</text>
</comment>
<dbReference type="InterPro" id="IPR050640">
    <property type="entry name" value="Bact_2-comp_sensor_kinase"/>
</dbReference>
<name>A0A644YAI6_9ZZZZ</name>
<keyword evidence="1" id="KW-0472">Membrane</keyword>
<dbReference type="SMART" id="SM00387">
    <property type="entry name" value="HATPase_c"/>
    <property type="match status" value="1"/>
</dbReference>
<dbReference type="GO" id="GO:0000155">
    <property type="term" value="F:phosphorelay sensor kinase activity"/>
    <property type="evidence" value="ECO:0007669"/>
    <property type="project" value="InterPro"/>
</dbReference>
<accession>A0A644YAI6</accession>
<evidence type="ECO:0000259" key="2">
    <source>
        <dbReference type="SMART" id="SM00387"/>
    </source>
</evidence>
<evidence type="ECO:0000313" key="3">
    <source>
        <dbReference type="EMBL" id="MPM25329.1"/>
    </source>
</evidence>
<dbReference type="InterPro" id="IPR008979">
    <property type="entry name" value="Galactose-bd-like_sf"/>
</dbReference>
<dbReference type="Pfam" id="PF02518">
    <property type="entry name" value="HATPase_c"/>
    <property type="match status" value="1"/>
</dbReference>
<proteinExistence type="predicted"/>
<dbReference type="InterPro" id="IPR036890">
    <property type="entry name" value="HATPase_C_sf"/>
</dbReference>
<dbReference type="InterPro" id="IPR011623">
    <property type="entry name" value="7TMR_DISM_rcpt_extracell_dom1"/>
</dbReference>
<dbReference type="PANTHER" id="PTHR34220">
    <property type="entry name" value="SENSOR HISTIDINE KINASE YPDA"/>
    <property type="match status" value="1"/>
</dbReference>
<feature type="transmembrane region" description="Helical" evidence="1">
    <location>
        <begin position="390"/>
        <end position="410"/>
    </location>
</feature>
<dbReference type="Pfam" id="PF07695">
    <property type="entry name" value="7TMR-DISM_7TM"/>
    <property type="match status" value="1"/>
</dbReference>
<dbReference type="SUPFAM" id="SSF55874">
    <property type="entry name" value="ATPase domain of HSP90 chaperone/DNA topoisomerase II/histidine kinase"/>
    <property type="match status" value="1"/>
</dbReference>
<sequence>MDFQETLIKKRSKWRILLVIVVLGMMLYTLASMVSPRTFTVSNGRVDLSNVDFSKDTLVALNGQWEFYWNKLLSPEDFIPDAMPEPDSFMKVPGVWSADQATHYDRQGVATYRLMLTYPSSLQDPALRVQNVANACKLYVNGQLTTEVGNMTGNKADYENDDDVLIIELPKDSQSIELVFQVANLNFSTGGLRAAPVFGSMQVLEQQRLLILVLQMVFIGGVFIFGVHYFFLFLLQTKNKTALFFAIFCLVSALRSLGWGERPLTIFFLRSPLGLNMYLNYFTGYNFVALVILFVHSLYPSDYKKGITALVLLPSLVFDALLLIKGPAFATFLTNYLYLFLLLQMLYLIVMQTITLLRRRDNAVLMFIAVCVLIWAMNADILNFLVIGSVYFTCMFLFGNFAFILAMSYIQAKQQATTHKKLILYNEKLLEADKLKDQIMATEMSFLQAQIKPHFLYNALSAIANVCEKDRQKAGKLIIDLAVYLRGSLEFNNLDKMVTIEKELEFVDTYFHIEQARFGQKIQLQKEIDIPLDVQIPVLILQPLVENAVRHGISKKLEGGVVIVRMTQKKEAVCIEIEDDGVGISDEKLATLLGGNDVTQGVGLLNIHNRLLKSYGCGLIITREAGHTCVKLLIPEVV</sequence>
<dbReference type="PANTHER" id="PTHR34220:SF7">
    <property type="entry name" value="SENSOR HISTIDINE KINASE YPDA"/>
    <property type="match status" value="1"/>
</dbReference>
<protein>
    <recommendedName>
        <fullName evidence="2">Histidine kinase/HSP90-like ATPase domain-containing protein</fullName>
    </recommendedName>
</protein>
<gene>
    <name evidence="3" type="ORF">SDC9_71820</name>
</gene>
<dbReference type="SUPFAM" id="SSF49785">
    <property type="entry name" value="Galactose-binding domain-like"/>
    <property type="match status" value="1"/>
</dbReference>
<dbReference type="Gene3D" id="3.30.565.10">
    <property type="entry name" value="Histidine kinase-like ATPase, C-terminal domain"/>
    <property type="match status" value="1"/>
</dbReference>
<feature type="transmembrane region" description="Helical" evidence="1">
    <location>
        <begin position="278"/>
        <end position="299"/>
    </location>
</feature>
<evidence type="ECO:0000256" key="1">
    <source>
        <dbReference type="SAM" id="Phobius"/>
    </source>
</evidence>